<comment type="caution">
    <text evidence="2">The sequence shown here is derived from an EMBL/GenBank/DDBJ whole genome shotgun (WGS) entry which is preliminary data.</text>
</comment>
<dbReference type="Proteomes" id="UP001195483">
    <property type="component" value="Unassembled WGS sequence"/>
</dbReference>
<keyword evidence="3" id="KW-1185">Reference proteome</keyword>
<evidence type="ECO:0000313" key="3">
    <source>
        <dbReference type="Proteomes" id="UP001195483"/>
    </source>
</evidence>
<reference evidence="2" key="2">
    <citation type="journal article" date="2021" name="Genome Biol. Evol.">
        <title>Developing a high-quality reference genome for a parasitic bivalve with doubly uniparental inheritance (Bivalvia: Unionida).</title>
        <authorList>
            <person name="Smith C.H."/>
        </authorList>
    </citation>
    <scope>NUCLEOTIDE SEQUENCE</scope>
    <source>
        <strain evidence="2">CHS0354</strain>
        <tissue evidence="2">Mantle</tissue>
    </source>
</reference>
<evidence type="ECO:0000313" key="2">
    <source>
        <dbReference type="EMBL" id="KAK3593491.1"/>
    </source>
</evidence>
<gene>
    <name evidence="2" type="ORF">CHS0354_037013</name>
</gene>
<dbReference type="EMBL" id="JAEAOA010002171">
    <property type="protein sequence ID" value="KAK3593491.1"/>
    <property type="molecule type" value="Genomic_DNA"/>
</dbReference>
<name>A0AAE0VXA4_9BIVA</name>
<proteinExistence type="predicted"/>
<dbReference type="AlphaFoldDB" id="A0AAE0VXA4"/>
<sequence>MEQIISSRLSGICAGNENFHPLDTQEVVNQMINLLREQLYQQQIMISHDSLLDDDEEYESVSNRSSVSMASVASAGQNWPNLTQQISEMKEQLTRSRSSLCQEMEETLSELKTTILNEVKQELHGSSKHLQEELKSKDQEIQRLRLELLKNSIDQGKTRKRETFESDV</sequence>
<protein>
    <submittedName>
        <fullName evidence="2">Uncharacterized protein</fullName>
    </submittedName>
</protein>
<organism evidence="2 3">
    <name type="scientific">Potamilus streckersoni</name>
    <dbReference type="NCBI Taxonomy" id="2493646"/>
    <lineage>
        <taxon>Eukaryota</taxon>
        <taxon>Metazoa</taxon>
        <taxon>Spiralia</taxon>
        <taxon>Lophotrochozoa</taxon>
        <taxon>Mollusca</taxon>
        <taxon>Bivalvia</taxon>
        <taxon>Autobranchia</taxon>
        <taxon>Heteroconchia</taxon>
        <taxon>Palaeoheterodonta</taxon>
        <taxon>Unionida</taxon>
        <taxon>Unionoidea</taxon>
        <taxon>Unionidae</taxon>
        <taxon>Ambleminae</taxon>
        <taxon>Lampsilini</taxon>
        <taxon>Potamilus</taxon>
    </lineage>
</organism>
<feature type="coiled-coil region" evidence="1">
    <location>
        <begin position="101"/>
        <end position="147"/>
    </location>
</feature>
<keyword evidence="1" id="KW-0175">Coiled coil</keyword>
<accession>A0AAE0VXA4</accession>
<evidence type="ECO:0000256" key="1">
    <source>
        <dbReference type="SAM" id="Coils"/>
    </source>
</evidence>
<reference evidence="2" key="1">
    <citation type="journal article" date="2021" name="Genome Biol. Evol.">
        <title>A High-Quality Reference Genome for a Parasitic Bivalve with Doubly Uniparental Inheritance (Bivalvia: Unionida).</title>
        <authorList>
            <person name="Smith C.H."/>
        </authorList>
    </citation>
    <scope>NUCLEOTIDE SEQUENCE</scope>
    <source>
        <strain evidence="2">CHS0354</strain>
    </source>
</reference>
<reference evidence="2" key="3">
    <citation type="submission" date="2023-05" db="EMBL/GenBank/DDBJ databases">
        <authorList>
            <person name="Smith C.H."/>
        </authorList>
    </citation>
    <scope>NUCLEOTIDE SEQUENCE</scope>
    <source>
        <strain evidence="2">CHS0354</strain>
        <tissue evidence="2">Mantle</tissue>
    </source>
</reference>